<evidence type="ECO:0000256" key="8">
    <source>
        <dbReference type="SAM" id="Phobius"/>
    </source>
</evidence>
<dbReference type="Pfam" id="PF01594">
    <property type="entry name" value="AI-2E_transport"/>
    <property type="match status" value="1"/>
</dbReference>
<keyword evidence="7 8" id="KW-0472">Membrane</keyword>
<feature type="transmembrane region" description="Helical" evidence="8">
    <location>
        <begin position="245"/>
        <end position="269"/>
    </location>
</feature>
<dbReference type="InterPro" id="IPR002549">
    <property type="entry name" value="AI-2E-like"/>
</dbReference>
<evidence type="ECO:0000256" key="6">
    <source>
        <dbReference type="ARBA" id="ARBA00022989"/>
    </source>
</evidence>
<keyword evidence="4" id="KW-1003">Cell membrane</keyword>
<feature type="transmembrane region" description="Helical" evidence="8">
    <location>
        <begin position="7"/>
        <end position="22"/>
    </location>
</feature>
<feature type="transmembrane region" description="Helical" evidence="8">
    <location>
        <begin position="60"/>
        <end position="84"/>
    </location>
</feature>
<feature type="transmembrane region" description="Helical" evidence="8">
    <location>
        <begin position="210"/>
        <end position="233"/>
    </location>
</feature>
<dbReference type="AlphaFoldDB" id="A0A399F5S9"/>
<feature type="transmembrane region" description="Helical" evidence="8">
    <location>
        <begin position="28"/>
        <end position="48"/>
    </location>
</feature>
<dbReference type="RefSeq" id="WP_119358110.1">
    <property type="nucleotide sequence ID" value="NZ_BJXM01000016.1"/>
</dbReference>
<evidence type="ECO:0000256" key="5">
    <source>
        <dbReference type="ARBA" id="ARBA00022692"/>
    </source>
</evidence>
<keyword evidence="3" id="KW-0813">Transport</keyword>
<evidence type="ECO:0000256" key="4">
    <source>
        <dbReference type="ARBA" id="ARBA00022475"/>
    </source>
</evidence>
<dbReference type="GO" id="GO:0005886">
    <property type="term" value="C:plasma membrane"/>
    <property type="evidence" value="ECO:0007669"/>
    <property type="project" value="UniProtKB-SubCell"/>
</dbReference>
<protein>
    <submittedName>
        <fullName evidence="9">Sporulation integral membrane protein YtvI</fullName>
    </submittedName>
</protein>
<sequence length="326" mass="34961">MKLDQAFFLRVALFLFLLWATTRLTDLFLWVFLAFTLAAAVEPVTAFFARRVGRGLGVSLTYLGLLAVVVLGVWVSAPVLVAQFQKLYIAVRELPMQDVIPGLSGAGQNVLDSVLGSLASGARTASSYLLRVVGNVADAALALVLAVMVSLEPHLVSRLASYLPGERWTEVLQTTWARMGLWARAQLAVALSFALLFGLWLTIIGTPTPWALAVLGGVLEVMPFVGGATIALLATLISLSKGLTVAGLVLVGYAAIALLQGKLLIPLIYGRILGYHPATVLLAIFVGGKLFGFLGIFLAVPGFILVASLYRFWFQRPREEPGVLEP</sequence>
<comment type="caution">
    <text evidence="9">The sequence shown here is derived from an EMBL/GenBank/DDBJ whole genome shotgun (WGS) entry which is preliminary data.</text>
</comment>
<dbReference type="Proteomes" id="UP000266178">
    <property type="component" value="Unassembled WGS sequence"/>
</dbReference>
<name>A0A399F5S9_9DEIN</name>
<evidence type="ECO:0000256" key="7">
    <source>
        <dbReference type="ARBA" id="ARBA00023136"/>
    </source>
</evidence>
<evidence type="ECO:0000256" key="1">
    <source>
        <dbReference type="ARBA" id="ARBA00004651"/>
    </source>
</evidence>
<feature type="transmembrane region" description="Helical" evidence="8">
    <location>
        <begin position="187"/>
        <end position="204"/>
    </location>
</feature>
<dbReference type="EMBL" id="QWLB01000043">
    <property type="protein sequence ID" value="RIH91433.1"/>
    <property type="molecule type" value="Genomic_DNA"/>
</dbReference>
<keyword evidence="5 8" id="KW-0812">Transmembrane</keyword>
<evidence type="ECO:0000256" key="3">
    <source>
        <dbReference type="ARBA" id="ARBA00022448"/>
    </source>
</evidence>
<dbReference type="OrthoDB" id="31092at2"/>
<proteinExistence type="inferred from homology"/>
<comment type="similarity">
    <text evidence="2">Belongs to the autoinducer-2 exporter (AI-2E) (TC 2.A.86) family.</text>
</comment>
<dbReference type="PANTHER" id="PTHR21716">
    <property type="entry name" value="TRANSMEMBRANE PROTEIN"/>
    <property type="match status" value="1"/>
</dbReference>
<evidence type="ECO:0000313" key="10">
    <source>
        <dbReference type="Proteomes" id="UP000266178"/>
    </source>
</evidence>
<evidence type="ECO:0000256" key="2">
    <source>
        <dbReference type="ARBA" id="ARBA00009773"/>
    </source>
</evidence>
<gene>
    <name evidence="9" type="ORF">Mgrana_02660</name>
</gene>
<dbReference type="PANTHER" id="PTHR21716:SF53">
    <property type="entry name" value="PERMEASE PERM-RELATED"/>
    <property type="match status" value="1"/>
</dbReference>
<evidence type="ECO:0000313" key="9">
    <source>
        <dbReference type="EMBL" id="RIH91433.1"/>
    </source>
</evidence>
<feature type="transmembrane region" description="Helical" evidence="8">
    <location>
        <begin position="281"/>
        <end position="310"/>
    </location>
</feature>
<dbReference type="GO" id="GO:0055085">
    <property type="term" value="P:transmembrane transport"/>
    <property type="evidence" value="ECO:0007669"/>
    <property type="project" value="TreeGrafter"/>
</dbReference>
<organism evidence="9 10">
    <name type="scientific">Meiothermus granaticius NBRC 107808</name>
    <dbReference type="NCBI Taxonomy" id="1227551"/>
    <lineage>
        <taxon>Bacteria</taxon>
        <taxon>Thermotogati</taxon>
        <taxon>Deinococcota</taxon>
        <taxon>Deinococci</taxon>
        <taxon>Thermales</taxon>
        <taxon>Thermaceae</taxon>
        <taxon>Meiothermus</taxon>
    </lineage>
</organism>
<accession>A0A399F5S9</accession>
<reference evidence="9 10" key="1">
    <citation type="submission" date="2018-08" db="EMBL/GenBank/DDBJ databases">
        <title>Meiothermus granaticius genome AF-68 sequencing project.</title>
        <authorList>
            <person name="Da Costa M.S."/>
            <person name="Albuquerque L."/>
            <person name="Raposo P."/>
            <person name="Froufe H.J.C."/>
            <person name="Barroso C.S."/>
            <person name="Egas C."/>
        </authorList>
    </citation>
    <scope>NUCLEOTIDE SEQUENCE [LARGE SCALE GENOMIC DNA]</scope>
    <source>
        <strain evidence="9 10">AF-68</strain>
    </source>
</reference>
<comment type="subcellular location">
    <subcellularLocation>
        <location evidence="1">Cell membrane</location>
        <topology evidence="1">Multi-pass membrane protein</topology>
    </subcellularLocation>
</comment>
<keyword evidence="10" id="KW-1185">Reference proteome</keyword>
<feature type="transmembrane region" description="Helical" evidence="8">
    <location>
        <begin position="128"/>
        <end position="151"/>
    </location>
</feature>
<keyword evidence="6 8" id="KW-1133">Transmembrane helix</keyword>